<accession>A0ABS6FNF5</accession>
<dbReference type="EMBL" id="JAHLQJ010000004">
    <property type="protein sequence ID" value="MBU5671509.1"/>
    <property type="molecule type" value="Genomic_DNA"/>
</dbReference>
<dbReference type="Proteomes" id="UP000743001">
    <property type="component" value="Unassembled WGS sequence"/>
</dbReference>
<keyword evidence="3" id="KW-1185">Reference proteome</keyword>
<organism evidence="2 3">
    <name type="scientific">Paenibacillus brevis</name>
    <dbReference type="NCBI Taxonomy" id="2841508"/>
    <lineage>
        <taxon>Bacteria</taxon>
        <taxon>Bacillati</taxon>
        <taxon>Bacillota</taxon>
        <taxon>Bacilli</taxon>
        <taxon>Bacillales</taxon>
        <taxon>Paenibacillaceae</taxon>
        <taxon>Paenibacillus</taxon>
    </lineage>
</organism>
<evidence type="ECO:0000259" key="1">
    <source>
        <dbReference type="Pfam" id="PF19773"/>
    </source>
</evidence>
<proteinExistence type="predicted"/>
<reference evidence="2 3" key="1">
    <citation type="submission" date="2021-06" db="EMBL/GenBank/DDBJ databases">
        <authorList>
            <person name="Sun Q."/>
            <person name="Li D."/>
        </authorList>
    </citation>
    <scope>NUCLEOTIDE SEQUENCE [LARGE SCALE GENOMIC DNA]</scope>
    <source>
        <strain evidence="2 3">MSJ-6</strain>
    </source>
</reference>
<feature type="domain" description="DUF6259" evidence="1">
    <location>
        <begin position="227"/>
        <end position="531"/>
    </location>
</feature>
<dbReference type="InterPro" id="IPR046226">
    <property type="entry name" value="DUF6259"/>
</dbReference>
<protein>
    <recommendedName>
        <fullName evidence="1">DUF6259 domain-containing protein</fullName>
    </recommendedName>
</protein>
<sequence>MIELENGILSIGMSKLDGSVISLRDLRSGVEYIAPESRSDAFRLETENGMSGAWSGFAYELRREAGRQECLLRWVCEAGPIVHAAIVLEDGSGAAEFRCRAEASEGISIVGLDYPIIPDLRNITEEGEDDYIAHSFATGIQVRNPLRHFAENGSGMRHMPYPESFSGASMQFFAYYGLGQGGLYFAALDHKGYAKWLNFYKNPAGWLEASFFHAVEEIEAGKGVCVTYPVVVQLLRGEGWHEAAELYKSWAKEQPWCAKGTLGERRDRDDETLYRWLYEEAGVATFGINAGYDRTAWLRKYHEHIGTPMFHILGPDWTHAPQTFGKGVPGGYDDWFPTRFNRSNLDYMRELGDKFAPFEFDYLFNFAGADGERGKAAAQKFPEQVKSIDAYRFPFLCPAAPYTRELHRRRDETLQLQDDVDAIYYDISANNILKVCLDGSHGHPVGAGRAITEAYRSNYAETKEAMIQAAGRYVPMGTEMMNEVFLRELDFYQARAGGQPAAPLEGYPFRELFKTGDAVLIPMFTYVYHEYGPVRMDGWGKLTEEIGDLFYYTVARTYLWGGLYELNYEYSPMEALDGTENRSDEHYADFEPRGYAFSEERARYVGMYAGLRTGAANKYLAYGTMLPPLPLDTGKVPLDTGKVPLDWFHYNHGIHSPEYNDSGSLAVERVVHAAWQYRDESIGLFFAGIGTGTERVNIRWEDIPGGEKVQEAVCRCYSAEAEYCAETVITAGDGFMLEIPPRSVVMLEIPLCRK</sequence>
<gene>
    <name evidence="2" type="ORF">KQJ23_06640</name>
</gene>
<dbReference type="RefSeq" id="WP_216477988.1">
    <property type="nucleotide sequence ID" value="NZ_JAHLQJ010000004.1"/>
</dbReference>
<evidence type="ECO:0000313" key="3">
    <source>
        <dbReference type="Proteomes" id="UP000743001"/>
    </source>
</evidence>
<evidence type="ECO:0000313" key="2">
    <source>
        <dbReference type="EMBL" id="MBU5671509.1"/>
    </source>
</evidence>
<comment type="caution">
    <text evidence="2">The sequence shown here is derived from an EMBL/GenBank/DDBJ whole genome shotgun (WGS) entry which is preliminary data.</text>
</comment>
<dbReference type="Pfam" id="PF19773">
    <property type="entry name" value="DUF6259"/>
    <property type="match status" value="1"/>
</dbReference>
<name>A0ABS6FNF5_9BACL</name>